<dbReference type="InterPro" id="IPR020904">
    <property type="entry name" value="Sc_DH/Rdtase_CS"/>
</dbReference>
<dbReference type="InterPro" id="IPR036291">
    <property type="entry name" value="NAD(P)-bd_dom_sf"/>
</dbReference>
<comment type="subunit">
    <text evidence="2">Homotetramer.</text>
</comment>
<dbReference type="FunFam" id="3.40.50.720:FF:000084">
    <property type="entry name" value="Short-chain dehydrogenase reductase"/>
    <property type="match status" value="1"/>
</dbReference>
<evidence type="ECO:0000313" key="8">
    <source>
        <dbReference type="Proteomes" id="UP001075001"/>
    </source>
</evidence>
<dbReference type="InterPro" id="IPR002347">
    <property type="entry name" value="SDR_fam"/>
</dbReference>
<dbReference type="Gene3D" id="3.40.50.720">
    <property type="entry name" value="NAD(P)-binding Rossmann-like Domain"/>
    <property type="match status" value="1"/>
</dbReference>
<reference evidence="6 7" key="1">
    <citation type="submission" date="2019-07" db="EMBL/GenBank/DDBJ databases">
        <authorList>
            <person name="Brisse S."/>
            <person name="Rodrigues C."/>
            <person name="Thorpe H."/>
        </authorList>
    </citation>
    <scope>NUCLEOTIDE SEQUENCE [LARGE SCALE GENOMIC DNA]</scope>
    <source>
        <strain evidence="6">SB6422</strain>
    </source>
</reference>
<organism evidence="6 7">
    <name type="scientific">Klebsiella huaxiensis</name>
    <dbReference type="NCBI Taxonomy" id="2153354"/>
    <lineage>
        <taxon>Bacteria</taxon>
        <taxon>Pseudomonadati</taxon>
        <taxon>Pseudomonadota</taxon>
        <taxon>Gammaproteobacteria</taxon>
        <taxon>Enterobacterales</taxon>
        <taxon>Enterobacteriaceae</taxon>
        <taxon>Klebsiella/Raoultella group</taxon>
        <taxon>Klebsiella</taxon>
    </lineage>
</organism>
<dbReference type="Proteomes" id="UP001075001">
    <property type="component" value="Unassembled WGS sequence"/>
</dbReference>
<dbReference type="PRINTS" id="PR00081">
    <property type="entry name" value="GDHRDH"/>
</dbReference>
<dbReference type="EMBL" id="JAPQEX020000001">
    <property type="protein sequence ID" value="MDG1641854.1"/>
    <property type="molecule type" value="Genomic_DNA"/>
</dbReference>
<dbReference type="AlphaFoldDB" id="A0A564GU46"/>
<dbReference type="PANTHER" id="PTHR43669:SF12">
    <property type="entry name" value="BLR5618 PROTEIN"/>
    <property type="match status" value="1"/>
</dbReference>
<dbReference type="OrthoDB" id="9810734at2"/>
<dbReference type="Proteomes" id="UP000317374">
    <property type="component" value="Unassembled WGS sequence"/>
</dbReference>
<dbReference type="SUPFAM" id="SSF51735">
    <property type="entry name" value="NAD(P)-binding Rossmann-fold domains"/>
    <property type="match status" value="1"/>
</dbReference>
<dbReference type="RefSeq" id="WP_112215397.1">
    <property type="nucleotide sequence ID" value="NZ_CABGGQ010000064.1"/>
</dbReference>
<name>A0A564GU46_9ENTR</name>
<protein>
    <submittedName>
        <fullName evidence="6">D-beta-hydroxybutyrate dehydrogenase</fullName>
    </submittedName>
    <submittedName>
        <fullName evidence="5">SDR family NAD(P)-dependent oxidoreductase</fullName>
    </submittedName>
</protein>
<dbReference type="PROSITE" id="PS00061">
    <property type="entry name" value="ADH_SHORT"/>
    <property type="match status" value="1"/>
</dbReference>
<evidence type="ECO:0000313" key="5">
    <source>
        <dbReference type="EMBL" id="MDG1641854.1"/>
    </source>
</evidence>
<dbReference type="PANTHER" id="PTHR43669">
    <property type="entry name" value="5-KETO-D-GLUCONATE 5-REDUCTASE"/>
    <property type="match status" value="1"/>
</dbReference>
<accession>A0A564GU46</accession>
<evidence type="ECO:0000256" key="3">
    <source>
        <dbReference type="ARBA" id="ARBA00023002"/>
    </source>
</evidence>
<sequence length="247" mass="26764">MQKVALVTGGSKGIGYAAAQALYQMGYAVIVVARNEQQLTECAEGLDAERFIPIAADVTDPQQVETLFQRVHEQFGRLDLLFNNAGNNSPAKSIEEIPFEEWQRVFNLNVHASFLCAKEAIKIMKQQQPMGGRIINNASISATTPRLYSAPYTASKHAITGLTKSIALDCRQYNIACGQINVGNAETQLSARMRKGVYQANGTIAPEAMMDVADVAAAIQMIAALPPTTNVLELTIMANEMPFVGRG</sequence>
<reference evidence="5" key="2">
    <citation type="submission" date="2023-03" db="EMBL/GenBank/DDBJ databases">
        <title>identification of new KPC variant in Klebsiella huaxiensis from the Hospital Sewage Samples in China.</title>
        <authorList>
            <person name="Wu Y."/>
        </authorList>
    </citation>
    <scope>NUCLEOTIDE SEQUENCE</scope>
    <source>
        <strain evidence="5">ZR-9</strain>
    </source>
</reference>
<dbReference type="PRINTS" id="PR00080">
    <property type="entry name" value="SDRFAMILY"/>
</dbReference>
<evidence type="ECO:0000256" key="4">
    <source>
        <dbReference type="RuleBase" id="RU000363"/>
    </source>
</evidence>
<dbReference type="Pfam" id="PF00106">
    <property type="entry name" value="adh_short"/>
    <property type="match status" value="1"/>
</dbReference>
<keyword evidence="8" id="KW-1185">Reference proteome</keyword>
<evidence type="ECO:0000256" key="1">
    <source>
        <dbReference type="ARBA" id="ARBA00006484"/>
    </source>
</evidence>
<dbReference type="EMBL" id="CABGGW010000001">
    <property type="protein sequence ID" value="VUS23298.1"/>
    <property type="molecule type" value="Genomic_DNA"/>
</dbReference>
<keyword evidence="3" id="KW-0560">Oxidoreductase</keyword>
<proteinExistence type="inferred from homology"/>
<comment type="similarity">
    <text evidence="1 4">Belongs to the short-chain dehydrogenases/reductases (SDR) family.</text>
</comment>
<evidence type="ECO:0000256" key="2">
    <source>
        <dbReference type="ARBA" id="ARBA00011881"/>
    </source>
</evidence>
<dbReference type="GO" id="GO:0016491">
    <property type="term" value="F:oxidoreductase activity"/>
    <property type="evidence" value="ECO:0007669"/>
    <property type="project" value="UniProtKB-KW"/>
</dbReference>
<evidence type="ECO:0000313" key="7">
    <source>
        <dbReference type="Proteomes" id="UP000317374"/>
    </source>
</evidence>
<dbReference type="CDD" id="cd05233">
    <property type="entry name" value="SDR_c"/>
    <property type="match status" value="1"/>
</dbReference>
<gene>
    <name evidence="6" type="primary">bdhA</name>
    <name evidence="5" type="ORF">OXR69_008175</name>
    <name evidence="6" type="ORF">SB6422_00405</name>
</gene>
<evidence type="ECO:0000313" key="6">
    <source>
        <dbReference type="EMBL" id="VUS23298.1"/>
    </source>
</evidence>